<accession>A0A0C9XV37</accession>
<sequence>MTKASSKAISMKILKQLRALSKAEGVLCKLRSLIHLDLTLGARLRWLDVLSLAWLANSCTIGGMTSFQAFRNSFVHPTERAVCRTSEGSECISAFRQEVA</sequence>
<reference evidence="1 2" key="1">
    <citation type="submission" date="2014-04" db="EMBL/GenBank/DDBJ databases">
        <authorList>
            <consortium name="DOE Joint Genome Institute"/>
            <person name="Kuo A."/>
            <person name="Kohler A."/>
            <person name="Nagy L.G."/>
            <person name="Floudas D."/>
            <person name="Copeland A."/>
            <person name="Barry K.W."/>
            <person name="Cichocki N."/>
            <person name="Veneault-Fourrey C."/>
            <person name="LaButti K."/>
            <person name="Lindquist E.A."/>
            <person name="Lipzen A."/>
            <person name="Lundell T."/>
            <person name="Morin E."/>
            <person name="Murat C."/>
            <person name="Sun H."/>
            <person name="Tunlid A."/>
            <person name="Henrissat B."/>
            <person name="Grigoriev I.V."/>
            <person name="Hibbett D.S."/>
            <person name="Martin F."/>
            <person name="Nordberg H.P."/>
            <person name="Cantor M.N."/>
            <person name="Hua S.X."/>
        </authorList>
    </citation>
    <scope>NUCLEOTIDE SEQUENCE [LARGE SCALE GENOMIC DNA]</scope>
    <source>
        <strain evidence="1 2">LaAM-08-1</strain>
    </source>
</reference>
<dbReference type="AlphaFoldDB" id="A0A0C9XV37"/>
<dbReference type="EMBL" id="KN838606">
    <property type="protein sequence ID" value="KIK01462.1"/>
    <property type="molecule type" value="Genomic_DNA"/>
</dbReference>
<gene>
    <name evidence="1" type="ORF">K443DRAFT_678326</name>
</gene>
<evidence type="ECO:0000313" key="2">
    <source>
        <dbReference type="Proteomes" id="UP000054477"/>
    </source>
</evidence>
<name>A0A0C9XV37_9AGAR</name>
<reference evidence="2" key="2">
    <citation type="submission" date="2015-01" db="EMBL/GenBank/DDBJ databases">
        <title>Evolutionary Origins and Diversification of the Mycorrhizal Mutualists.</title>
        <authorList>
            <consortium name="DOE Joint Genome Institute"/>
            <consortium name="Mycorrhizal Genomics Consortium"/>
            <person name="Kohler A."/>
            <person name="Kuo A."/>
            <person name="Nagy L.G."/>
            <person name="Floudas D."/>
            <person name="Copeland A."/>
            <person name="Barry K.W."/>
            <person name="Cichocki N."/>
            <person name="Veneault-Fourrey C."/>
            <person name="LaButti K."/>
            <person name="Lindquist E.A."/>
            <person name="Lipzen A."/>
            <person name="Lundell T."/>
            <person name="Morin E."/>
            <person name="Murat C."/>
            <person name="Riley R."/>
            <person name="Ohm R."/>
            <person name="Sun H."/>
            <person name="Tunlid A."/>
            <person name="Henrissat B."/>
            <person name="Grigoriev I.V."/>
            <person name="Hibbett D.S."/>
            <person name="Martin F."/>
        </authorList>
    </citation>
    <scope>NUCLEOTIDE SEQUENCE [LARGE SCALE GENOMIC DNA]</scope>
    <source>
        <strain evidence="2">LaAM-08-1</strain>
    </source>
</reference>
<dbReference type="HOGENOM" id="CLU_2306603_0_0_1"/>
<keyword evidence="2" id="KW-1185">Reference proteome</keyword>
<evidence type="ECO:0000313" key="1">
    <source>
        <dbReference type="EMBL" id="KIK01462.1"/>
    </source>
</evidence>
<organism evidence="1 2">
    <name type="scientific">Laccaria amethystina LaAM-08-1</name>
    <dbReference type="NCBI Taxonomy" id="1095629"/>
    <lineage>
        <taxon>Eukaryota</taxon>
        <taxon>Fungi</taxon>
        <taxon>Dikarya</taxon>
        <taxon>Basidiomycota</taxon>
        <taxon>Agaricomycotina</taxon>
        <taxon>Agaricomycetes</taxon>
        <taxon>Agaricomycetidae</taxon>
        <taxon>Agaricales</taxon>
        <taxon>Agaricineae</taxon>
        <taxon>Hydnangiaceae</taxon>
        <taxon>Laccaria</taxon>
    </lineage>
</organism>
<protein>
    <submittedName>
        <fullName evidence="1">Uncharacterized protein</fullName>
    </submittedName>
</protein>
<dbReference type="Proteomes" id="UP000054477">
    <property type="component" value="Unassembled WGS sequence"/>
</dbReference>
<proteinExistence type="predicted"/>